<gene>
    <name evidence="1" type="ORF">CO2235_90225</name>
</gene>
<accession>A0A976BFQ1</accession>
<dbReference type="Proteomes" id="UP000256862">
    <property type="component" value="Chromosome CO2235"/>
</dbReference>
<evidence type="ECO:0000313" key="2">
    <source>
        <dbReference type="Proteomes" id="UP000256862"/>
    </source>
</evidence>
<protein>
    <submittedName>
        <fullName evidence="1">Uncharacterized protein</fullName>
    </submittedName>
</protein>
<evidence type="ECO:0000313" key="1">
    <source>
        <dbReference type="EMBL" id="SPC17351.1"/>
    </source>
</evidence>
<dbReference type="AlphaFoldDB" id="A0A976BFQ1"/>
<organism evidence="1 2">
    <name type="scientific">Cupriavidus oxalaticus</name>
    <dbReference type="NCBI Taxonomy" id="96344"/>
    <lineage>
        <taxon>Bacteria</taxon>
        <taxon>Pseudomonadati</taxon>
        <taxon>Pseudomonadota</taxon>
        <taxon>Betaproteobacteria</taxon>
        <taxon>Burkholderiales</taxon>
        <taxon>Burkholderiaceae</taxon>
        <taxon>Cupriavidus</taxon>
    </lineage>
</organism>
<name>A0A976BFQ1_9BURK</name>
<dbReference type="EMBL" id="OGUS01000131">
    <property type="protein sequence ID" value="SPC17351.1"/>
    <property type="molecule type" value="Genomic_DNA"/>
</dbReference>
<sequence length="90" mass="9773">MDSSLDGGQSSDFDVGECAGNGRRHVRAANDDARSDAAARVLGLALLALGLIRRDQVTQLRFHAFDARELHAGHEVAQIRVFADHVQPPR</sequence>
<proteinExistence type="predicted"/>
<comment type="caution">
    <text evidence="1">The sequence shown here is derived from an EMBL/GenBank/DDBJ whole genome shotgun (WGS) entry which is preliminary data.</text>
</comment>
<reference evidence="1 2" key="1">
    <citation type="submission" date="2018-01" db="EMBL/GenBank/DDBJ databases">
        <authorList>
            <person name="Clerissi C."/>
        </authorList>
    </citation>
    <scope>NUCLEOTIDE SEQUENCE [LARGE SCALE GENOMIC DNA]</scope>
    <source>
        <strain evidence="1">Cupriavidus oxalaticus LMG 2235</strain>
    </source>
</reference>